<dbReference type="HOGENOM" id="CLU_1695884_0_0_1"/>
<dbReference type="Pfam" id="PF01048">
    <property type="entry name" value="PNP_UDP_1"/>
    <property type="match status" value="1"/>
</dbReference>
<sequence length="155" mass="17067">MSGTSNVIAAAIDNKMPDLKAINAIISELTGVFYMHGFHNYKSKRLHAEAKSHDFVRIGFFYLLIGPDYRFHDYEGYPLLDVVFAVRIFKSLGCEAVIVTNAAGAVNPNLKVGQIIALDDHLALPLKSVFGSLPEIGLEKGDVIEGIYAWEIITL</sequence>
<dbReference type="SUPFAM" id="SSF53167">
    <property type="entry name" value="Purine and uridine phosphorylases"/>
    <property type="match status" value="1"/>
</dbReference>
<dbReference type="PANTHER" id="PTHR11904">
    <property type="entry name" value="METHYLTHIOADENOSINE/PURINE NUCLEOSIDE PHOSPHORYLASE"/>
    <property type="match status" value="1"/>
</dbReference>
<dbReference type="GO" id="GO:0004731">
    <property type="term" value="F:purine-nucleoside phosphorylase activity"/>
    <property type="evidence" value="ECO:0007669"/>
    <property type="project" value="UniProtKB-EC"/>
</dbReference>
<dbReference type="RefSeq" id="XP_007409431.1">
    <property type="nucleotide sequence ID" value="XM_007409369.1"/>
</dbReference>
<comment type="similarity">
    <text evidence="2">Belongs to the PNP/MTAP phosphorylase family.</text>
</comment>
<keyword evidence="5" id="KW-0808">Transferase</keyword>
<dbReference type="STRING" id="747676.F4RJB9"/>
<dbReference type="KEGG" id="mlr:MELLADRAFT_62551"/>
<reference evidence="9" key="1">
    <citation type="journal article" date="2011" name="Proc. Natl. Acad. Sci. U.S.A.">
        <title>Obligate biotrophy features unraveled by the genomic analysis of rust fungi.</title>
        <authorList>
            <person name="Duplessis S."/>
            <person name="Cuomo C.A."/>
            <person name="Lin Y.-C."/>
            <person name="Aerts A."/>
            <person name="Tisserant E."/>
            <person name="Veneault-Fourrey C."/>
            <person name="Joly D.L."/>
            <person name="Hacquard S."/>
            <person name="Amselem J."/>
            <person name="Cantarel B.L."/>
            <person name="Chiu R."/>
            <person name="Coutinho P.M."/>
            <person name="Feau N."/>
            <person name="Field M."/>
            <person name="Frey P."/>
            <person name="Gelhaye E."/>
            <person name="Goldberg J."/>
            <person name="Grabherr M.G."/>
            <person name="Kodira C.D."/>
            <person name="Kohler A."/>
            <person name="Kuees U."/>
            <person name="Lindquist E.A."/>
            <person name="Lucas S.M."/>
            <person name="Mago R."/>
            <person name="Mauceli E."/>
            <person name="Morin E."/>
            <person name="Murat C."/>
            <person name="Pangilinan J.L."/>
            <person name="Park R."/>
            <person name="Pearson M."/>
            <person name="Quesneville H."/>
            <person name="Rouhier N."/>
            <person name="Sakthikumar S."/>
            <person name="Salamov A.A."/>
            <person name="Schmutz J."/>
            <person name="Selles B."/>
            <person name="Shapiro H."/>
            <person name="Tanguay P."/>
            <person name="Tuskan G.A."/>
            <person name="Henrissat B."/>
            <person name="Van de Peer Y."/>
            <person name="Rouze P."/>
            <person name="Ellis J.G."/>
            <person name="Dodds P.N."/>
            <person name="Schein J.E."/>
            <person name="Zhong S."/>
            <person name="Hamelin R.C."/>
            <person name="Grigoriev I.V."/>
            <person name="Szabo L.J."/>
            <person name="Martin F."/>
        </authorList>
    </citation>
    <scope>NUCLEOTIDE SEQUENCE [LARGE SCALE GENOMIC DNA]</scope>
    <source>
        <strain evidence="9">98AG31 / pathotype 3-4-7</strain>
    </source>
</reference>
<dbReference type="GO" id="GO:0009116">
    <property type="term" value="P:nucleoside metabolic process"/>
    <property type="evidence" value="ECO:0007669"/>
    <property type="project" value="InterPro"/>
</dbReference>
<dbReference type="InterPro" id="IPR011268">
    <property type="entry name" value="Purine_phosphorylase"/>
</dbReference>
<gene>
    <name evidence="8" type="ORF">MELLADRAFT_62551</name>
</gene>
<dbReference type="PANTHER" id="PTHR11904:SF9">
    <property type="entry name" value="PURINE NUCLEOSIDE PHOSPHORYLASE-RELATED"/>
    <property type="match status" value="1"/>
</dbReference>
<dbReference type="OrthoDB" id="10261782at2759"/>
<dbReference type="Proteomes" id="UP000001072">
    <property type="component" value="Unassembled WGS sequence"/>
</dbReference>
<dbReference type="eggNOG" id="KOG3984">
    <property type="taxonomic scope" value="Eukaryota"/>
</dbReference>
<feature type="domain" description="Nucleoside phosphorylase" evidence="7">
    <location>
        <begin position="75"/>
        <end position="123"/>
    </location>
</feature>
<protein>
    <recommendedName>
        <fullName evidence="3">purine-nucleoside phosphorylase</fullName>
        <ecNumber evidence="3">2.4.2.1</ecNumber>
    </recommendedName>
    <alternativeName>
        <fullName evidence="6">Inosine-guanosine phosphorylase</fullName>
    </alternativeName>
</protein>
<dbReference type="Gene3D" id="3.40.50.1580">
    <property type="entry name" value="Nucleoside phosphorylase domain"/>
    <property type="match status" value="1"/>
</dbReference>
<dbReference type="VEuPathDB" id="FungiDB:MELLADRAFT_62551"/>
<dbReference type="InterPro" id="IPR035994">
    <property type="entry name" value="Nucleoside_phosphorylase_sf"/>
</dbReference>
<evidence type="ECO:0000256" key="4">
    <source>
        <dbReference type="ARBA" id="ARBA00022676"/>
    </source>
</evidence>
<evidence type="ECO:0000256" key="5">
    <source>
        <dbReference type="ARBA" id="ARBA00022679"/>
    </source>
</evidence>
<evidence type="ECO:0000259" key="7">
    <source>
        <dbReference type="Pfam" id="PF01048"/>
    </source>
</evidence>
<proteinExistence type="inferred from homology"/>
<organism evidence="9">
    <name type="scientific">Melampsora larici-populina (strain 98AG31 / pathotype 3-4-7)</name>
    <name type="common">Poplar leaf rust fungus</name>
    <dbReference type="NCBI Taxonomy" id="747676"/>
    <lineage>
        <taxon>Eukaryota</taxon>
        <taxon>Fungi</taxon>
        <taxon>Dikarya</taxon>
        <taxon>Basidiomycota</taxon>
        <taxon>Pucciniomycotina</taxon>
        <taxon>Pucciniomycetes</taxon>
        <taxon>Pucciniales</taxon>
        <taxon>Melampsoraceae</taxon>
        <taxon>Melampsora</taxon>
    </lineage>
</organism>
<dbReference type="AlphaFoldDB" id="F4RJB9"/>
<name>F4RJB9_MELLP</name>
<dbReference type="EMBL" id="GL883104">
    <property type="protein sequence ID" value="EGG07524.1"/>
    <property type="molecule type" value="Genomic_DNA"/>
</dbReference>
<dbReference type="UniPathway" id="UPA00606"/>
<evidence type="ECO:0000256" key="2">
    <source>
        <dbReference type="ARBA" id="ARBA00006751"/>
    </source>
</evidence>
<dbReference type="EC" id="2.4.2.1" evidence="3"/>
<comment type="pathway">
    <text evidence="1">Purine metabolism; purine nucleoside salvage.</text>
</comment>
<evidence type="ECO:0000313" key="8">
    <source>
        <dbReference type="EMBL" id="EGG07524.1"/>
    </source>
</evidence>
<keyword evidence="9" id="KW-1185">Reference proteome</keyword>
<evidence type="ECO:0000313" key="9">
    <source>
        <dbReference type="Proteomes" id="UP000001072"/>
    </source>
</evidence>
<dbReference type="InParanoid" id="F4RJB9"/>
<evidence type="ECO:0000256" key="1">
    <source>
        <dbReference type="ARBA" id="ARBA00005058"/>
    </source>
</evidence>
<evidence type="ECO:0000256" key="6">
    <source>
        <dbReference type="ARBA" id="ARBA00031036"/>
    </source>
</evidence>
<dbReference type="InterPro" id="IPR000845">
    <property type="entry name" value="Nucleoside_phosphorylase_d"/>
</dbReference>
<accession>F4RJB9</accession>
<dbReference type="GeneID" id="18929933"/>
<keyword evidence="4" id="KW-0328">Glycosyltransferase</keyword>
<evidence type="ECO:0000256" key="3">
    <source>
        <dbReference type="ARBA" id="ARBA00011886"/>
    </source>
</evidence>
<dbReference type="GO" id="GO:0005737">
    <property type="term" value="C:cytoplasm"/>
    <property type="evidence" value="ECO:0007669"/>
    <property type="project" value="TreeGrafter"/>
</dbReference>